<proteinExistence type="inferred from homology"/>
<keyword evidence="3" id="KW-0547">Nucleotide-binding</keyword>
<comment type="similarity">
    <text evidence="1">Belongs to the carbohydrate kinase PfkB family.</text>
</comment>
<evidence type="ECO:0000256" key="2">
    <source>
        <dbReference type="ARBA" id="ARBA00022679"/>
    </source>
</evidence>
<comment type="caution">
    <text evidence="7">The sequence shown here is derived from an EMBL/GenBank/DDBJ whole genome shotgun (WGS) entry which is preliminary data.</text>
</comment>
<dbReference type="InterPro" id="IPR002173">
    <property type="entry name" value="Carboh/pur_kinase_PfkB_CS"/>
</dbReference>
<dbReference type="InterPro" id="IPR029056">
    <property type="entry name" value="Ribokinase-like"/>
</dbReference>
<dbReference type="PROSITE" id="PS00584">
    <property type="entry name" value="PFKB_KINASES_2"/>
    <property type="match status" value="1"/>
</dbReference>
<dbReference type="Gene3D" id="3.40.1190.20">
    <property type="match status" value="1"/>
</dbReference>
<evidence type="ECO:0000313" key="7">
    <source>
        <dbReference type="EMBL" id="MBD7942862.1"/>
    </source>
</evidence>
<evidence type="ECO:0000259" key="6">
    <source>
        <dbReference type="Pfam" id="PF00294"/>
    </source>
</evidence>
<dbReference type="PANTHER" id="PTHR43085">
    <property type="entry name" value="HEXOKINASE FAMILY MEMBER"/>
    <property type="match status" value="1"/>
</dbReference>
<evidence type="ECO:0000313" key="8">
    <source>
        <dbReference type="Proteomes" id="UP000640786"/>
    </source>
</evidence>
<sequence>MNEQKNKNVLIYGDAFVDYIAEDQTNRKFTKFLGGATVNVAAGIGRLGASSSFITIIGEDETSKFVRRELEAEGVNLSYAQVNSEKCVSGVYVHLTENNDRHFHTYVDDTPDLQVNFSMINEKAFEQAAVFHFCSGTLFHPTARKTTRNIVDKIKKSSALLSCDANIRPLRWETEQNCRETICSFLHDIDIFKLTEEELFFLTETSSRLEGLNKLAPYNIPIVLVTVGAEGTYALIDGELVHIPVEKVVAIDTTGAGDAFMAGILSKIQSEGKPETKEEWIEYIAFGNKLGSICATKFGALSAMPRLSDLK</sequence>
<protein>
    <submittedName>
        <fullName evidence="7">Carbohydrate kinase</fullName>
    </submittedName>
</protein>
<dbReference type="InterPro" id="IPR011611">
    <property type="entry name" value="PfkB_dom"/>
</dbReference>
<evidence type="ECO:0000256" key="4">
    <source>
        <dbReference type="ARBA" id="ARBA00022777"/>
    </source>
</evidence>
<keyword evidence="4 7" id="KW-0418">Kinase</keyword>
<feature type="domain" description="Carbohydrate kinase PfkB" evidence="6">
    <location>
        <begin position="7"/>
        <end position="305"/>
    </location>
</feature>
<dbReference type="SUPFAM" id="SSF53613">
    <property type="entry name" value="Ribokinase-like"/>
    <property type="match status" value="1"/>
</dbReference>
<dbReference type="InterPro" id="IPR050306">
    <property type="entry name" value="PfkB_Carbo_kinase"/>
</dbReference>
<dbReference type="PANTHER" id="PTHR43085:SF1">
    <property type="entry name" value="PSEUDOURIDINE KINASE-RELATED"/>
    <property type="match status" value="1"/>
</dbReference>
<keyword evidence="5" id="KW-0067">ATP-binding</keyword>
<keyword evidence="8" id="KW-1185">Reference proteome</keyword>
<dbReference type="Pfam" id="PF00294">
    <property type="entry name" value="PfkB"/>
    <property type="match status" value="1"/>
</dbReference>
<evidence type="ECO:0000256" key="3">
    <source>
        <dbReference type="ARBA" id="ARBA00022741"/>
    </source>
</evidence>
<evidence type="ECO:0000256" key="1">
    <source>
        <dbReference type="ARBA" id="ARBA00010688"/>
    </source>
</evidence>
<dbReference type="GO" id="GO:0016301">
    <property type="term" value="F:kinase activity"/>
    <property type="evidence" value="ECO:0007669"/>
    <property type="project" value="UniProtKB-KW"/>
</dbReference>
<evidence type="ECO:0000256" key="5">
    <source>
        <dbReference type="ARBA" id="ARBA00022840"/>
    </source>
</evidence>
<dbReference type="Proteomes" id="UP000640786">
    <property type="component" value="Unassembled WGS sequence"/>
</dbReference>
<organism evidence="7 8">
    <name type="scientific">Psychrobacillus faecigallinarum</name>
    <dbReference type="NCBI Taxonomy" id="2762235"/>
    <lineage>
        <taxon>Bacteria</taxon>
        <taxon>Bacillati</taxon>
        <taxon>Bacillota</taxon>
        <taxon>Bacilli</taxon>
        <taxon>Bacillales</taxon>
        <taxon>Bacillaceae</taxon>
        <taxon>Psychrobacillus</taxon>
    </lineage>
</organism>
<accession>A0ABR8R5R9</accession>
<dbReference type="CDD" id="cd01167">
    <property type="entry name" value="bac_FRK"/>
    <property type="match status" value="1"/>
</dbReference>
<name>A0ABR8R5R9_9BACI</name>
<dbReference type="EMBL" id="JACSQO010000001">
    <property type="protein sequence ID" value="MBD7942862.1"/>
    <property type="molecule type" value="Genomic_DNA"/>
</dbReference>
<keyword evidence="2" id="KW-0808">Transferase</keyword>
<dbReference type="RefSeq" id="WP_151110675.1">
    <property type="nucleotide sequence ID" value="NZ_JACSQO010000001.1"/>
</dbReference>
<reference evidence="7 8" key="1">
    <citation type="submission" date="2020-08" db="EMBL/GenBank/DDBJ databases">
        <title>A Genomic Blueprint of the Chicken Gut Microbiome.</title>
        <authorList>
            <person name="Gilroy R."/>
            <person name="Ravi A."/>
            <person name="Getino M."/>
            <person name="Pursley I."/>
            <person name="Horton D.L."/>
            <person name="Alikhan N.-F."/>
            <person name="Baker D."/>
            <person name="Gharbi K."/>
            <person name="Hall N."/>
            <person name="Watson M."/>
            <person name="Adriaenssens E.M."/>
            <person name="Foster-Nyarko E."/>
            <person name="Jarju S."/>
            <person name="Secka A."/>
            <person name="Antonio M."/>
            <person name="Oren A."/>
            <person name="Chaudhuri R."/>
            <person name="La Ragione R.M."/>
            <person name="Hildebrand F."/>
            <person name="Pallen M.J."/>
        </authorList>
    </citation>
    <scope>NUCLEOTIDE SEQUENCE [LARGE SCALE GENOMIC DNA]</scope>
    <source>
        <strain evidence="7 8">Sa2BUA9</strain>
    </source>
</reference>
<gene>
    <name evidence="7" type="ORF">H9650_01935</name>
</gene>